<evidence type="ECO:0000313" key="2">
    <source>
        <dbReference type="Proteomes" id="UP000499080"/>
    </source>
</evidence>
<reference evidence="1 2" key="1">
    <citation type="journal article" date="2019" name="Sci. Rep.">
        <title>Orb-weaving spider Araneus ventricosus genome elucidates the spidroin gene catalogue.</title>
        <authorList>
            <person name="Kono N."/>
            <person name="Nakamura H."/>
            <person name="Ohtoshi R."/>
            <person name="Moran D.A.P."/>
            <person name="Shinohara A."/>
            <person name="Yoshida Y."/>
            <person name="Fujiwara M."/>
            <person name="Mori M."/>
            <person name="Tomita M."/>
            <person name="Arakawa K."/>
        </authorList>
    </citation>
    <scope>NUCLEOTIDE SEQUENCE [LARGE SCALE GENOMIC DNA]</scope>
</reference>
<comment type="caution">
    <text evidence="1">The sequence shown here is derived from an EMBL/GenBank/DDBJ whole genome shotgun (WGS) entry which is preliminary data.</text>
</comment>
<keyword evidence="2" id="KW-1185">Reference proteome</keyword>
<sequence>MEKSKRMTPTSPHPVLFLDEHFQIRTNRNKGELLSRGILYVGRSFTIMKGYLSPIHAFAVFRFCIGIAIESWSSGYGLVLTGLITYTVIKG</sequence>
<dbReference type="EMBL" id="BGPR01000297">
    <property type="protein sequence ID" value="GBM11238.1"/>
    <property type="molecule type" value="Genomic_DNA"/>
</dbReference>
<accession>A0A4Y2D5K0</accession>
<protein>
    <submittedName>
        <fullName evidence="1">Uncharacterized protein</fullName>
    </submittedName>
</protein>
<name>A0A4Y2D5K0_ARAVE</name>
<proteinExistence type="predicted"/>
<dbReference type="Proteomes" id="UP000499080">
    <property type="component" value="Unassembled WGS sequence"/>
</dbReference>
<gene>
    <name evidence="1" type="ORF">AVEN_267810_1</name>
</gene>
<organism evidence="1 2">
    <name type="scientific">Araneus ventricosus</name>
    <name type="common">Orbweaver spider</name>
    <name type="synonym">Epeira ventricosa</name>
    <dbReference type="NCBI Taxonomy" id="182803"/>
    <lineage>
        <taxon>Eukaryota</taxon>
        <taxon>Metazoa</taxon>
        <taxon>Ecdysozoa</taxon>
        <taxon>Arthropoda</taxon>
        <taxon>Chelicerata</taxon>
        <taxon>Arachnida</taxon>
        <taxon>Araneae</taxon>
        <taxon>Araneomorphae</taxon>
        <taxon>Entelegynae</taxon>
        <taxon>Araneoidea</taxon>
        <taxon>Araneidae</taxon>
        <taxon>Araneus</taxon>
    </lineage>
</organism>
<evidence type="ECO:0000313" key="1">
    <source>
        <dbReference type="EMBL" id="GBM11238.1"/>
    </source>
</evidence>
<dbReference type="AlphaFoldDB" id="A0A4Y2D5K0"/>